<gene>
    <name evidence="14" type="ORF">Fadolivirus_1_1029</name>
</gene>
<dbReference type="EC" id="1.17.4.4" evidence="3"/>
<dbReference type="InterPro" id="IPR012932">
    <property type="entry name" value="VKOR"/>
</dbReference>
<evidence type="ECO:0000256" key="9">
    <source>
        <dbReference type="ARBA" id="ARBA00023136"/>
    </source>
</evidence>
<dbReference type="SMART" id="SM00756">
    <property type="entry name" value="VKc"/>
    <property type="match status" value="1"/>
</dbReference>
<evidence type="ECO:0000256" key="3">
    <source>
        <dbReference type="ARBA" id="ARBA00012278"/>
    </source>
</evidence>
<evidence type="ECO:0000256" key="1">
    <source>
        <dbReference type="ARBA" id="ARBA00004477"/>
    </source>
</evidence>
<evidence type="ECO:0000256" key="8">
    <source>
        <dbReference type="ARBA" id="ARBA00023002"/>
    </source>
</evidence>
<dbReference type="GO" id="GO:0048038">
    <property type="term" value="F:quinone binding"/>
    <property type="evidence" value="ECO:0007669"/>
    <property type="project" value="UniProtKB-KW"/>
</dbReference>
<evidence type="ECO:0000313" key="14">
    <source>
        <dbReference type="EMBL" id="QKF94487.1"/>
    </source>
</evidence>
<keyword evidence="11" id="KW-0676">Redox-active center</keyword>
<sequence>MSLISAALSYMDSTSFVVSLCCIGILVCWYAMDIESGEKKPKYKRMCDVNDSMSCTLVLTSKYGHMAKLMFGLDRNSLFNRSNAEYGFVFYLGLLIFQFYPFTMLPFYNYIFLIGTVGSVCASIGLAWILYSILHNFCMICVCMYAVNTLLMISAIMRVM</sequence>
<keyword evidence="15" id="KW-1185">Reference proteome</keyword>
<evidence type="ECO:0000256" key="2">
    <source>
        <dbReference type="ARBA" id="ARBA00006214"/>
    </source>
</evidence>
<keyword evidence="9 12" id="KW-0472">Membrane</keyword>
<dbReference type="EMBL" id="MT418680">
    <property type="protein sequence ID" value="QKF94487.1"/>
    <property type="molecule type" value="Genomic_DNA"/>
</dbReference>
<dbReference type="InterPro" id="IPR038354">
    <property type="entry name" value="VKOR_sf"/>
</dbReference>
<keyword evidence="8" id="KW-0560">Oxidoreductase</keyword>
<comment type="similarity">
    <text evidence="2">Belongs to the VKOR family.</text>
</comment>
<feature type="domain" description="Vitamin K epoxide reductase" evidence="13">
    <location>
        <begin position="13"/>
        <end position="159"/>
    </location>
</feature>
<dbReference type="GO" id="GO:0047057">
    <property type="term" value="F:vitamin-K-epoxide reductase (warfarin-sensitive) activity"/>
    <property type="evidence" value="ECO:0007669"/>
    <property type="project" value="UniProtKB-EC"/>
</dbReference>
<feature type="transmembrane region" description="Helical" evidence="12">
    <location>
        <begin position="107"/>
        <end position="130"/>
    </location>
</feature>
<evidence type="ECO:0000256" key="11">
    <source>
        <dbReference type="ARBA" id="ARBA00023284"/>
    </source>
</evidence>
<dbReference type="PANTHER" id="PTHR14519:SF5">
    <property type="entry name" value="VITAMIN K EPOXIDE REDUCTASE COMPLEX SUBUNIT 1-LIKE PROTEIN 1"/>
    <property type="match status" value="1"/>
</dbReference>
<organism evidence="14 15">
    <name type="scientific">Fadolivirus FV1/VV64</name>
    <dbReference type="NCBI Taxonomy" id="3070911"/>
    <lineage>
        <taxon>Viruses</taxon>
        <taxon>Varidnaviria</taxon>
        <taxon>Bamfordvirae</taxon>
        <taxon>Nucleocytoviricota</taxon>
        <taxon>Megaviricetes</taxon>
        <taxon>Imitervirales</taxon>
        <taxon>Mimiviridae</taxon>
        <taxon>Klosneuvirinae</taxon>
        <taxon>Fadolivirus</taxon>
        <taxon>Fadolivirus algeromassiliense</taxon>
    </lineage>
</organism>
<accession>A0A7D3QUV5</accession>
<dbReference type="PANTHER" id="PTHR14519">
    <property type="entry name" value="VITAMIN K EPOXIDE REDUCTASE COMPLEX, SUBUNIT 1"/>
    <property type="match status" value="1"/>
</dbReference>
<evidence type="ECO:0000256" key="7">
    <source>
        <dbReference type="ARBA" id="ARBA00022989"/>
    </source>
</evidence>
<keyword evidence="6" id="KW-0256">Endoplasmic reticulum</keyword>
<dbReference type="Proteomes" id="UP001162001">
    <property type="component" value="Segment"/>
</dbReference>
<evidence type="ECO:0000256" key="6">
    <source>
        <dbReference type="ARBA" id="ARBA00022824"/>
    </source>
</evidence>
<evidence type="ECO:0000256" key="4">
    <source>
        <dbReference type="ARBA" id="ARBA00022692"/>
    </source>
</evidence>
<protein>
    <recommendedName>
        <fullName evidence="3">vitamin-K-epoxide reductase (warfarin-sensitive)</fullName>
        <ecNumber evidence="3">1.17.4.4</ecNumber>
    </recommendedName>
</protein>
<dbReference type="InterPro" id="IPR042406">
    <property type="entry name" value="VKORC1/VKORC1L1"/>
</dbReference>
<dbReference type="Pfam" id="PF07884">
    <property type="entry name" value="VKOR"/>
    <property type="match status" value="1"/>
</dbReference>
<reference evidence="14 15" key="1">
    <citation type="submission" date="2020-04" db="EMBL/GenBank/DDBJ databases">
        <title>Advantages and limits of metagenomic assembly and binning of a giant virus.</title>
        <authorList>
            <person name="Schulz F."/>
            <person name="Andreani J."/>
            <person name="Francis R."/>
            <person name="Boudjemaa H."/>
            <person name="Bou Khalil J.Y."/>
            <person name="Lee J."/>
            <person name="La Scola B."/>
            <person name="Woyke T."/>
        </authorList>
    </citation>
    <scope>NUCLEOTIDE SEQUENCE [LARGE SCALE GENOMIC DNA]</scope>
    <source>
        <strain evidence="14 15">FV1/VV64</strain>
    </source>
</reference>
<feature type="transmembrane region" description="Helical" evidence="12">
    <location>
        <begin position="84"/>
        <end position="101"/>
    </location>
</feature>
<evidence type="ECO:0000313" key="15">
    <source>
        <dbReference type="Proteomes" id="UP001162001"/>
    </source>
</evidence>
<evidence type="ECO:0000256" key="10">
    <source>
        <dbReference type="ARBA" id="ARBA00023157"/>
    </source>
</evidence>
<dbReference type="CDD" id="cd12917">
    <property type="entry name" value="VKOR_euk"/>
    <property type="match status" value="1"/>
</dbReference>
<keyword evidence="5" id="KW-0874">Quinone</keyword>
<dbReference type="Gene3D" id="1.20.1440.130">
    <property type="entry name" value="VKOR domain"/>
    <property type="match status" value="1"/>
</dbReference>
<dbReference type="GO" id="GO:0042373">
    <property type="term" value="P:vitamin K metabolic process"/>
    <property type="evidence" value="ECO:0007669"/>
    <property type="project" value="InterPro"/>
</dbReference>
<feature type="transmembrane region" description="Helical" evidence="12">
    <location>
        <begin position="137"/>
        <end position="157"/>
    </location>
</feature>
<comment type="subcellular location">
    <subcellularLocation>
        <location evidence="1">Endoplasmic reticulum membrane</location>
        <topology evidence="1">Multi-pass membrane protein</topology>
    </subcellularLocation>
</comment>
<proteinExistence type="inferred from homology"/>
<keyword evidence="10" id="KW-1015">Disulfide bond</keyword>
<keyword evidence="4 12" id="KW-0812">Transmembrane</keyword>
<evidence type="ECO:0000259" key="13">
    <source>
        <dbReference type="SMART" id="SM00756"/>
    </source>
</evidence>
<keyword evidence="7 12" id="KW-1133">Transmembrane helix</keyword>
<feature type="transmembrane region" description="Helical" evidence="12">
    <location>
        <begin position="15"/>
        <end position="32"/>
    </location>
</feature>
<evidence type="ECO:0000256" key="12">
    <source>
        <dbReference type="SAM" id="Phobius"/>
    </source>
</evidence>
<name>A0A7D3QUV5_9VIRU</name>
<evidence type="ECO:0000256" key="5">
    <source>
        <dbReference type="ARBA" id="ARBA00022719"/>
    </source>
</evidence>